<dbReference type="OrthoDB" id="9810250at2"/>
<dbReference type="PATRIC" id="fig|1333534.5.peg.4288"/>
<evidence type="ECO:0000313" key="8">
    <source>
        <dbReference type="Proteomes" id="UP000034189"/>
    </source>
</evidence>
<dbReference type="AlphaFoldDB" id="A0A0F7FDB3"/>
<reference evidence="7 8" key="2">
    <citation type="journal article" date="2016" name="Genome Announc.">
        <title>Genome Sequence of a Gram-Positive Diazotroph, Paenibacillus durus Type Strain ATCC 35681.</title>
        <authorList>
            <person name="Halim M.A."/>
            <person name="Rahman A.Y."/>
            <person name="Sim K.S."/>
            <person name="Yam H.C."/>
            <person name="Rahim A.A."/>
            <person name="Ghazali A.H."/>
            <person name="Najimudin N."/>
        </authorList>
    </citation>
    <scope>NUCLEOTIDE SEQUENCE [LARGE SCALE GENOMIC DNA]</scope>
    <source>
        <strain evidence="7 8">ATCC 35681</strain>
    </source>
</reference>
<protein>
    <submittedName>
        <fullName evidence="7">Transcriptional regulator</fullName>
    </submittedName>
</protein>
<dbReference type="GO" id="GO:0003677">
    <property type="term" value="F:DNA binding"/>
    <property type="evidence" value="ECO:0007669"/>
    <property type="project" value="UniProtKB-UniRule"/>
</dbReference>
<dbReference type="Gene3D" id="1.10.357.10">
    <property type="entry name" value="Tetracycline Repressor, domain 2"/>
    <property type="match status" value="1"/>
</dbReference>
<proteinExistence type="predicted"/>
<dbReference type="PROSITE" id="PS50977">
    <property type="entry name" value="HTH_TETR_2"/>
    <property type="match status" value="1"/>
</dbReference>
<dbReference type="Proteomes" id="UP000034189">
    <property type="component" value="Chromosome"/>
</dbReference>
<dbReference type="InterPro" id="IPR039538">
    <property type="entry name" value="BetI_C"/>
</dbReference>
<name>A0A0F7FDB3_PAEDU</name>
<dbReference type="RefSeq" id="WP_025700641.1">
    <property type="nucleotide sequence ID" value="NZ_ASQQ01000797.1"/>
</dbReference>
<feature type="DNA-binding region" description="H-T-H motif" evidence="5">
    <location>
        <begin position="29"/>
        <end position="48"/>
    </location>
</feature>
<dbReference type="PANTHER" id="PTHR43479">
    <property type="entry name" value="ACREF/ENVCD OPERON REPRESSOR-RELATED"/>
    <property type="match status" value="1"/>
</dbReference>
<dbReference type="SUPFAM" id="SSF46689">
    <property type="entry name" value="Homeodomain-like"/>
    <property type="match status" value="1"/>
</dbReference>
<dbReference type="Pfam" id="PF00440">
    <property type="entry name" value="TetR_N"/>
    <property type="match status" value="1"/>
</dbReference>
<dbReference type="HOGENOM" id="CLU_069356_15_3_9"/>
<evidence type="ECO:0000256" key="5">
    <source>
        <dbReference type="PROSITE-ProRule" id="PRU00335"/>
    </source>
</evidence>
<keyword evidence="1" id="KW-0678">Repressor</keyword>
<keyword evidence="3 5" id="KW-0238">DNA-binding</keyword>
<dbReference type="InterPro" id="IPR001647">
    <property type="entry name" value="HTH_TetR"/>
</dbReference>
<feature type="domain" description="HTH tetR-type" evidence="6">
    <location>
        <begin position="6"/>
        <end position="66"/>
    </location>
</feature>
<dbReference type="SUPFAM" id="SSF48498">
    <property type="entry name" value="Tetracyclin repressor-like, C-terminal domain"/>
    <property type="match status" value="1"/>
</dbReference>
<organism evidence="7 8">
    <name type="scientific">Paenibacillus durus ATCC 35681</name>
    <dbReference type="NCBI Taxonomy" id="1333534"/>
    <lineage>
        <taxon>Bacteria</taxon>
        <taxon>Bacillati</taxon>
        <taxon>Bacillota</taxon>
        <taxon>Bacilli</taxon>
        <taxon>Bacillales</taxon>
        <taxon>Paenibacillaceae</taxon>
        <taxon>Paenibacillus</taxon>
    </lineage>
</organism>
<gene>
    <name evidence="7" type="ORF">VK70_19505</name>
</gene>
<dbReference type="EMBL" id="CP011114">
    <property type="protein sequence ID" value="AKG36459.1"/>
    <property type="molecule type" value="Genomic_DNA"/>
</dbReference>
<sequence>MGRVAEQRKNQILRATLNAIADKGYDAVTLQDIADYADVSKGVTNYYFENKDDVFYHLFEWLTEKIYQNEHEAIEKETSAVNKLKAYVNDAFTSPKANKRFFRVYLDFLSRASRNTRLREINLKFYENCWSLGREIVLLGNQEGVFSVVDVDQAAAAIRAMIDGSLIQWLMRDDESIELHQFYRDTCYQTILGYLTNRISD</sequence>
<keyword evidence="4" id="KW-0804">Transcription</keyword>
<evidence type="ECO:0000256" key="4">
    <source>
        <dbReference type="ARBA" id="ARBA00023163"/>
    </source>
</evidence>
<dbReference type="InterPro" id="IPR036271">
    <property type="entry name" value="Tet_transcr_reg_TetR-rel_C_sf"/>
</dbReference>
<accession>A0A0F7FDB3</accession>
<evidence type="ECO:0000313" key="7">
    <source>
        <dbReference type="EMBL" id="AKG36459.1"/>
    </source>
</evidence>
<evidence type="ECO:0000259" key="6">
    <source>
        <dbReference type="PROSITE" id="PS50977"/>
    </source>
</evidence>
<keyword evidence="2" id="KW-0805">Transcription regulation</keyword>
<evidence type="ECO:0000256" key="1">
    <source>
        <dbReference type="ARBA" id="ARBA00022491"/>
    </source>
</evidence>
<evidence type="ECO:0000256" key="2">
    <source>
        <dbReference type="ARBA" id="ARBA00023015"/>
    </source>
</evidence>
<dbReference type="PANTHER" id="PTHR43479:SF11">
    <property type="entry name" value="ACREF_ENVCD OPERON REPRESSOR-RELATED"/>
    <property type="match status" value="1"/>
</dbReference>
<dbReference type="PRINTS" id="PR00455">
    <property type="entry name" value="HTHTETR"/>
</dbReference>
<dbReference type="InterPro" id="IPR009057">
    <property type="entry name" value="Homeodomain-like_sf"/>
</dbReference>
<evidence type="ECO:0000256" key="3">
    <source>
        <dbReference type="ARBA" id="ARBA00023125"/>
    </source>
</evidence>
<dbReference type="Pfam" id="PF13977">
    <property type="entry name" value="TetR_C_6"/>
    <property type="match status" value="1"/>
</dbReference>
<dbReference type="InterPro" id="IPR050624">
    <property type="entry name" value="HTH-type_Tx_Regulator"/>
</dbReference>
<reference evidence="7 8" key="1">
    <citation type="submission" date="2015-03" db="EMBL/GenBank/DDBJ databases">
        <authorList>
            <person name="Abdul Halim M."/>
        </authorList>
    </citation>
    <scope>NUCLEOTIDE SEQUENCE [LARGE SCALE GENOMIC DNA]</scope>
    <source>
        <strain evidence="7 8">ATCC 35681</strain>
    </source>
</reference>